<evidence type="ECO:0000313" key="2">
    <source>
        <dbReference type="Proteomes" id="UP000531561"/>
    </source>
</evidence>
<dbReference type="RefSeq" id="XP_037187415.1">
    <property type="nucleotide sequence ID" value="XM_037342693.1"/>
</dbReference>
<protein>
    <submittedName>
        <fullName evidence="1">Putative gamma-glutamyl phosphate reductase protein</fullName>
    </submittedName>
</protein>
<name>A0A8H6AIV7_9HELO</name>
<proteinExistence type="predicted"/>
<dbReference type="AlphaFoldDB" id="A0A8H6AIV7"/>
<sequence>MARAIINTQSQQFQEENLLKTTSGYQELTVKQSLRNSSNYSFAGHNNVDFTWVAHHWVSGFFAIAQGRKRDEISPKKERETSVFVDSKTVYPVACNIAETISAEQSALRLFSHKLRKDQVAIRCAIHHIRFH</sequence>
<gene>
    <name evidence="1" type="ORF">Bfra_012376</name>
</gene>
<dbReference type="GeneID" id="59266385"/>
<comment type="caution">
    <text evidence="1">The sequence shown here is derived from an EMBL/GenBank/DDBJ whole genome shotgun (WGS) entry which is preliminary data.</text>
</comment>
<dbReference type="OrthoDB" id="10425252at2759"/>
<dbReference type="Proteomes" id="UP000531561">
    <property type="component" value="Unassembled WGS sequence"/>
</dbReference>
<dbReference type="EMBL" id="JABFCT010000022">
    <property type="protein sequence ID" value="KAF5868466.1"/>
    <property type="molecule type" value="Genomic_DNA"/>
</dbReference>
<evidence type="ECO:0000313" key="1">
    <source>
        <dbReference type="EMBL" id="KAF5868466.1"/>
    </source>
</evidence>
<organism evidence="1 2">
    <name type="scientific">Botrytis fragariae</name>
    <dbReference type="NCBI Taxonomy" id="1964551"/>
    <lineage>
        <taxon>Eukaryota</taxon>
        <taxon>Fungi</taxon>
        <taxon>Dikarya</taxon>
        <taxon>Ascomycota</taxon>
        <taxon>Pezizomycotina</taxon>
        <taxon>Leotiomycetes</taxon>
        <taxon>Helotiales</taxon>
        <taxon>Sclerotiniaceae</taxon>
        <taxon>Botrytis</taxon>
    </lineage>
</organism>
<reference evidence="1 2" key="1">
    <citation type="journal article" date="2020" name="Phytopathology">
        <title>A high-quality genome resource of Botrytis fragariae, a new and rapidly spreading fungal pathogen causing strawberry gray mold in the U.S.A.</title>
        <authorList>
            <person name="Wu Y."/>
            <person name="Saski C.A."/>
            <person name="Schnabel G."/>
            <person name="Xiao S."/>
            <person name="Hu M."/>
        </authorList>
    </citation>
    <scope>NUCLEOTIDE SEQUENCE [LARGE SCALE GENOMIC DNA]</scope>
    <source>
        <strain evidence="1 2">BVB16</strain>
    </source>
</reference>
<accession>A0A8H6AIV7</accession>
<keyword evidence="2" id="KW-1185">Reference proteome</keyword>